<keyword evidence="12" id="KW-1185">Reference proteome</keyword>
<accession>A0A1B9F5S4</accession>
<dbReference type="InterPro" id="IPR003826">
    <property type="entry name" value="AdoMetDC_fam_prok"/>
</dbReference>
<dbReference type="NCBIfam" id="TIGR03330">
    <property type="entry name" value="SAM_DCase_Bsu"/>
    <property type="match status" value="1"/>
</dbReference>
<evidence type="ECO:0000256" key="8">
    <source>
        <dbReference type="ARBA" id="ARBA00023239"/>
    </source>
</evidence>
<reference evidence="11 12" key="1">
    <citation type="submission" date="2016-06" db="EMBL/GenBank/DDBJ databases">
        <title>Respiratory ammonification of nitrate coupled to the oxidation of elemental sulfur in deep-sea autotrophic thermophilic bacteria.</title>
        <authorList>
            <person name="Slobodkina G.B."/>
            <person name="Mardanov A.V."/>
            <person name="Ravin N.V."/>
            <person name="Frolova A.A."/>
            <person name="Viryasiv M.B."/>
            <person name="Chernyh N.A."/>
            <person name="Bonch-Osmolovskaya E.A."/>
            <person name="Slobodkin A.I."/>
        </authorList>
    </citation>
    <scope>NUCLEOTIDE SEQUENCE [LARGE SCALE GENOMIC DNA]</scope>
    <source>
        <strain evidence="11 12">S69</strain>
    </source>
</reference>
<dbReference type="Proteomes" id="UP000093080">
    <property type="component" value="Unassembled WGS sequence"/>
</dbReference>
<organism evidence="11 12">
    <name type="scientific">Dissulfuribacter thermophilus</name>
    <dbReference type="NCBI Taxonomy" id="1156395"/>
    <lineage>
        <taxon>Bacteria</taxon>
        <taxon>Pseudomonadati</taxon>
        <taxon>Thermodesulfobacteriota</taxon>
        <taxon>Dissulfuribacteria</taxon>
        <taxon>Dissulfuribacterales</taxon>
        <taxon>Dissulfuribacteraceae</taxon>
        <taxon>Dissulfuribacter</taxon>
    </lineage>
</organism>
<evidence type="ECO:0000313" key="11">
    <source>
        <dbReference type="EMBL" id="OCC15223.1"/>
    </source>
</evidence>
<dbReference type="AlphaFoldDB" id="A0A1B9F5S4"/>
<dbReference type="GO" id="GO:0005829">
    <property type="term" value="C:cytosol"/>
    <property type="evidence" value="ECO:0007669"/>
    <property type="project" value="TreeGrafter"/>
</dbReference>
<dbReference type="InterPro" id="IPR042284">
    <property type="entry name" value="AdoMetDC_N"/>
</dbReference>
<evidence type="ECO:0000256" key="2">
    <source>
        <dbReference type="ARBA" id="ARBA00022691"/>
    </source>
</evidence>
<keyword evidence="7" id="KW-0865">Zymogen</keyword>
<keyword evidence="2" id="KW-0949">S-adenosyl-L-methionine</keyword>
<proteinExistence type="predicted"/>
<dbReference type="Gene3D" id="3.30.160.750">
    <property type="match status" value="1"/>
</dbReference>
<dbReference type="Pfam" id="PF02675">
    <property type="entry name" value="AdoMet_dc"/>
    <property type="match status" value="1"/>
</dbReference>
<keyword evidence="4" id="KW-0068">Autocatalytic cleavage</keyword>
<evidence type="ECO:0000256" key="1">
    <source>
        <dbReference type="ARBA" id="ARBA00001928"/>
    </source>
</evidence>
<evidence type="ECO:0000256" key="4">
    <source>
        <dbReference type="ARBA" id="ARBA00022813"/>
    </source>
</evidence>
<dbReference type="STRING" id="1156395.DBT_1346"/>
<dbReference type="PANTHER" id="PTHR33866">
    <property type="entry name" value="S-ADENOSYLMETHIONINE DECARBOXYLASE PROENZYME"/>
    <property type="match status" value="1"/>
</dbReference>
<comment type="cofactor">
    <cofactor evidence="1">
        <name>pyruvate</name>
        <dbReference type="ChEBI" id="CHEBI:15361"/>
    </cofactor>
</comment>
<name>A0A1B9F5S4_9BACT</name>
<dbReference type="GO" id="GO:0004014">
    <property type="term" value="F:adenosylmethionine decarboxylase activity"/>
    <property type="evidence" value="ECO:0007669"/>
    <property type="project" value="InterPro"/>
</dbReference>
<protein>
    <submittedName>
        <fullName evidence="11">S-adenosylmethionine decarboxylase proenzyme, prokaryotic class 1B</fullName>
    </submittedName>
</protein>
<evidence type="ECO:0000256" key="7">
    <source>
        <dbReference type="ARBA" id="ARBA00023145"/>
    </source>
</evidence>
<evidence type="ECO:0000313" key="12">
    <source>
        <dbReference type="Proteomes" id="UP000093080"/>
    </source>
</evidence>
<evidence type="ECO:0000256" key="3">
    <source>
        <dbReference type="ARBA" id="ARBA00022793"/>
    </source>
</evidence>
<keyword evidence="9" id="KW-0704">Schiff base</keyword>
<dbReference type="InterPro" id="IPR017716">
    <property type="entry name" value="S-AdoMet_deCOase_pro-enz"/>
</dbReference>
<sequence length="150" mass="16468">MGASLTAGLSVNHMACSQGDYPGEQREQCLGTHLLVELWSAPFPKLADARQIQEILGKAGACDNGMGTDSPAEVRVHQFDPYGVSGTASSPLAHILIHTWPENRYAAVDIFSHGRDDAYLVLERMKEALCPEYVHVLEMKRGQLLDMEDT</sequence>
<keyword evidence="3" id="KW-0210">Decarboxylase</keyword>
<evidence type="ECO:0000256" key="10">
    <source>
        <dbReference type="ARBA" id="ARBA00023317"/>
    </source>
</evidence>
<dbReference type="RefSeq" id="WP_067617971.1">
    <property type="nucleotide sequence ID" value="NZ_MAGO01000006.1"/>
</dbReference>
<dbReference type="EMBL" id="MAGO01000006">
    <property type="protein sequence ID" value="OCC15223.1"/>
    <property type="molecule type" value="Genomic_DNA"/>
</dbReference>
<dbReference type="GO" id="GO:0008295">
    <property type="term" value="P:spermidine biosynthetic process"/>
    <property type="evidence" value="ECO:0007669"/>
    <property type="project" value="UniProtKB-KW"/>
</dbReference>
<evidence type="ECO:0000256" key="6">
    <source>
        <dbReference type="ARBA" id="ARBA00023115"/>
    </source>
</evidence>
<dbReference type="InterPro" id="IPR016067">
    <property type="entry name" value="S-AdoMet_deCO2ase_core"/>
</dbReference>
<dbReference type="InterPro" id="IPR042286">
    <property type="entry name" value="AdoMetDC_C"/>
</dbReference>
<keyword evidence="6" id="KW-0620">Polyamine biosynthesis</keyword>
<dbReference type="Gene3D" id="3.30.360.110">
    <property type="entry name" value="S-adenosylmethionine decarboxylase domain"/>
    <property type="match status" value="1"/>
</dbReference>
<gene>
    <name evidence="11" type="ORF">DBT_1346</name>
</gene>
<evidence type="ECO:0000256" key="5">
    <source>
        <dbReference type="ARBA" id="ARBA00023066"/>
    </source>
</evidence>
<keyword evidence="8" id="KW-0456">Lyase</keyword>
<keyword evidence="10" id="KW-0670">Pyruvate</keyword>
<keyword evidence="5" id="KW-0745">Spermidine biosynthesis</keyword>
<dbReference type="PANTHER" id="PTHR33866:SF2">
    <property type="entry name" value="S-ADENOSYLMETHIONINE DECARBOXYLASE PROENZYME"/>
    <property type="match status" value="1"/>
</dbReference>
<comment type="caution">
    <text evidence="11">The sequence shown here is derived from an EMBL/GenBank/DDBJ whole genome shotgun (WGS) entry which is preliminary data.</text>
</comment>
<dbReference type="SUPFAM" id="SSF56276">
    <property type="entry name" value="S-adenosylmethionine decarboxylase"/>
    <property type="match status" value="1"/>
</dbReference>
<evidence type="ECO:0000256" key="9">
    <source>
        <dbReference type="ARBA" id="ARBA00023270"/>
    </source>
</evidence>